<evidence type="ECO:0000313" key="2">
    <source>
        <dbReference type="Proteomes" id="UP001367508"/>
    </source>
</evidence>
<protein>
    <submittedName>
        <fullName evidence="1">Uncharacterized protein</fullName>
    </submittedName>
</protein>
<dbReference type="Proteomes" id="UP001367508">
    <property type="component" value="Unassembled WGS sequence"/>
</dbReference>
<name>A0AAN9JWB5_CANGL</name>
<dbReference type="AlphaFoldDB" id="A0AAN9JWB5"/>
<organism evidence="1 2">
    <name type="scientific">Canavalia gladiata</name>
    <name type="common">Sword bean</name>
    <name type="synonym">Dolichos gladiatus</name>
    <dbReference type="NCBI Taxonomy" id="3824"/>
    <lineage>
        <taxon>Eukaryota</taxon>
        <taxon>Viridiplantae</taxon>
        <taxon>Streptophyta</taxon>
        <taxon>Embryophyta</taxon>
        <taxon>Tracheophyta</taxon>
        <taxon>Spermatophyta</taxon>
        <taxon>Magnoliopsida</taxon>
        <taxon>eudicotyledons</taxon>
        <taxon>Gunneridae</taxon>
        <taxon>Pentapetalae</taxon>
        <taxon>rosids</taxon>
        <taxon>fabids</taxon>
        <taxon>Fabales</taxon>
        <taxon>Fabaceae</taxon>
        <taxon>Papilionoideae</taxon>
        <taxon>50 kb inversion clade</taxon>
        <taxon>NPAAA clade</taxon>
        <taxon>indigoferoid/millettioid clade</taxon>
        <taxon>Phaseoleae</taxon>
        <taxon>Canavalia</taxon>
    </lineage>
</organism>
<comment type="caution">
    <text evidence="1">The sequence shown here is derived from an EMBL/GenBank/DDBJ whole genome shotgun (WGS) entry which is preliminary data.</text>
</comment>
<evidence type="ECO:0000313" key="1">
    <source>
        <dbReference type="EMBL" id="KAK7306143.1"/>
    </source>
</evidence>
<keyword evidence="2" id="KW-1185">Reference proteome</keyword>
<dbReference type="EMBL" id="JAYMYQ010000011">
    <property type="protein sequence ID" value="KAK7306143.1"/>
    <property type="molecule type" value="Genomic_DNA"/>
</dbReference>
<reference evidence="1 2" key="1">
    <citation type="submission" date="2024-01" db="EMBL/GenBank/DDBJ databases">
        <title>The genomes of 5 underutilized Papilionoideae crops provide insights into root nodulation and disease resistanc.</title>
        <authorList>
            <person name="Jiang F."/>
        </authorList>
    </citation>
    <scope>NUCLEOTIDE SEQUENCE [LARGE SCALE GENOMIC DNA]</scope>
    <source>
        <strain evidence="1">LVBAO_FW01</strain>
        <tissue evidence="1">Leaves</tissue>
    </source>
</reference>
<sequence length="103" mass="11575">MGVFNPPSCSILFRCVRFLKGVYPSLNSGPMGRYKKASEFSLFAGPQLFLSFLFGPFKACFSRPIDQENTRNLLMCCEEDNKKDGLLVKAEPVGWTLPFLVDV</sequence>
<gene>
    <name evidence="1" type="ORF">VNO77_44064</name>
</gene>
<accession>A0AAN9JWB5</accession>
<proteinExistence type="predicted"/>